<comment type="caution">
    <text evidence="6">The sequence shown here is derived from an EMBL/GenBank/DDBJ whole genome shotgun (WGS) entry which is preliminary data.</text>
</comment>
<dbReference type="Gene3D" id="3.60.21.10">
    <property type="match status" value="1"/>
</dbReference>
<reference evidence="6" key="1">
    <citation type="submission" date="2023-01" db="EMBL/GenBank/DDBJ databases">
        <title>Draft genome sequence of Nocardiopsis sp. LSu2-4 isolated from halophytes.</title>
        <authorList>
            <person name="Duangmal K."/>
            <person name="Chantavorakit T."/>
        </authorList>
    </citation>
    <scope>NUCLEOTIDE SEQUENCE</scope>
    <source>
        <strain evidence="6">LSu2-4</strain>
    </source>
</reference>
<feature type="domain" description="Calcineurin-like phosphoesterase" evidence="5">
    <location>
        <begin position="4"/>
        <end position="187"/>
    </location>
</feature>
<keyword evidence="2" id="KW-0378">Hydrolase</keyword>
<protein>
    <submittedName>
        <fullName evidence="6">Metallophosphoesterase</fullName>
    </submittedName>
</protein>
<evidence type="ECO:0000313" key="7">
    <source>
        <dbReference type="Proteomes" id="UP001165685"/>
    </source>
</evidence>
<evidence type="ECO:0000259" key="5">
    <source>
        <dbReference type="Pfam" id="PF00149"/>
    </source>
</evidence>
<evidence type="ECO:0000256" key="4">
    <source>
        <dbReference type="ARBA" id="ARBA00025742"/>
    </source>
</evidence>
<evidence type="ECO:0000256" key="2">
    <source>
        <dbReference type="ARBA" id="ARBA00022801"/>
    </source>
</evidence>
<dbReference type="PANTHER" id="PTHR42988">
    <property type="entry name" value="PHOSPHOHYDROLASE"/>
    <property type="match status" value="1"/>
</dbReference>
<keyword evidence="1" id="KW-0479">Metal-binding</keyword>
<dbReference type="InterPro" id="IPR050884">
    <property type="entry name" value="CNP_phosphodiesterase-III"/>
</dbReference>
<dbReference type="PANTHER" id="PTHR42988:SF2">
    <property type="entry name" value="CYCLIC NUCLEOTIDE PHOSPHODIESTERASE CBUA0032-RELATED"/>
    <property type="match status" value="1"/>
</dbReference>
<organism evidence="6 7">
    <name type="scientific">Nocardiopsis suaedae</name>
    <dbReference type="NCBI Taxonomy" id="3018444"/>
    <lineage>
        <taxon>Bacteria</taxon>
        <taxon>Bacillati</taxon>
        <taxon>Actinomycetota</taxon>
        <taxon>Actinomycetes</taxon>
        <taxon>Streptosporangiales</taxon>
        <taxon>Nocardiopsidaceae</taxon>
        <taxon>Nocardiopsis</taxon>
    </lineage>
</organism>
<dbReference type="InterPro" id="IPR029052">
    <property type="entry name" value="Metallo-depent_PP-like"/>
</dbReference>
<dbReference type="InterPro" id="IPR004843">
    <property type="entry name" value="Calcineurin-like_PHP"/>
</dbReference>
<dbReference type="Proteomes" id="UP001165685">
    <property type="component" value="Unassembled WGS sequence"/>
</dbReference>
<name>A0ABT4TWC7_9ACTN</name>
<evidence type="ECO:0000256" key="1">
    <source>
        <dbReference type="ARBA" id="ARBA00022723"/>
    </source>
</evidence>
<proteinExistence type="inferred from homology"/>
<sequence length="243" mass="26641">MPVIAHISDTHFDGGERSAERARRAVDYIARMRTVDAVVHTGDVVDKGAPEEYAQARATLRFDVPLLVCPGNHDAREAMREHLFGREPEGGPVDGVHRLPGVTVITCDTMVPGEPWGRLEDDTLDMVESELRRAPEAAPVLLAFHHPPVDLGSDYTDPIRQRGEQRLAELVGRRPEVVAMLCGHVHTAAVSTFAGRPLLVAPSVASTLRTDWEPEGDEQDPPVMIAIHHIGDDGRVTSHYRAV</sequence>
<comment type="similarity">
    <text evidence="4">Belongs to the cyclic nucleotide phosphodiesterase class-III family.</text>
</comment>
<dbReference type="Pfam" id="PF00149">
    <property type="entry name" value="Metallophos"/>
    <property type="match status" value="1"/>
</dbReference>
<dbReference type="EMBL" id="JAQFWP010000135">
    <property type="protein sequence ID" value="MDA2809003.1"/>
    <property type="molecule type" value="Genomic_DNA"/>
</dbReference>
<accession>A0ABT4TWC7</accession>
<evidence type="ECO:0000256" key="3">
    <source>
        <dbReference type="ARBA" id="ARBA00023004"/>
    </source>
</evidence>
<evidence type="ECO:0000313" key="6">
    <source>
        <dbReference type="EMBL" id="MDA2809003.1"/>
    </source>
</evidence>
<keyword evidence="7" id="KW-1185">Reference proteome</keyword>
<gene>
    <name evidence="6" type="ORF">O4U47_31155</name>
</gene>
<dbReference type="SUPFAM" id="SSF56300">
    <property type="entry name" value="Metallo-dependent phosphatases"/>
    <property type="match status" value="1"/>
</dbReference>
<dbReference type="RefSeq" id="WP_270681585.1">
    <property type="nucleotide sequence ID" value="NZ_JAQFWP010000135.1"/>
</dbReference>
<keyword evidence="3" id="KW-0408">Iron</keyword>